<evidence type="ECO:0000256" key="2">
    <source>
        <dbReference type="SAM" id="Phobius"/>
    </source>
</evidence>
<evidence type="ECO:0008006" key="5">
    <source>
        <dbReference type="Google" id="ProtNLM"/>
    </source>
</evidence>
<protein>
    <recommendedName>
        <fullName evidence="5">Ycf20-like protein</fullName>
    </recommendedName>
</protein>
<keyword evidence="2" id="KW-0472">Membrane</keyword>
<accession>A0A498JCN2</accession>
<evidence type="ECO:0000256" key="1">
    <source>
        <dbReference type="ARBA" id="ARBA00009846"/>
    </source>
</evidence>
<feature type="transmembrane region" description="Helical" evidence="2">
    <location>
        <begin position="165"/>
        <end position="184"/>
    </location>
</feature>
<evidence type="ECO:0000313" key="3">
    <source>
        <dbReference type="EMBL" id="RXH93498.1"/>
    </source>
</evidence>
<dbReference type="Proteomes" id="UP000290289">
    <property type="component" value="Chromosome 7"/>
</dbReference>
<dbReference type="PANTHER" id="PTHR33787">
    <property type="match status" value="1"/>
</dbReference>
<comment type="similarity">
    <text evidence="1">Belongs to the ycf20 family.</text>
</comment>
<dbReference type="InterPro" id="IPR027417">
    <property type="entry name" value="P-loop_NTPase"/>
</dbReference>
<keyword evidence="2" id="KW-0812">Transmembrane</keyword>
<comment type="caution">
    <text evidence="3">The sequence shown here is derived from an EMBL/GenBank/DDBJ whole genome shotgun (WGS) entry which is preliminary data.</text>
</comment>
<feature type="transmembrane region" description="Helical" evidence="2">
    <location>
        <begin position="190"/>
        <end position="208"/>
    </location>
</feature>
<dbReference type="EMBL" id="RDQH01000333">
    <property type="protein sequence ID" value="RXH93498.1"/>
    <property type="molecule type" value="Genomic_DNA"/>
</dbReference>
<dbReference type="InterPro" id="IPR007572">
    <property type="entry name" value="Uncharacterised_Ycf20"/>
</dbReference>
<sequence>MIHFQVTKCFLKKEGKTAIVQVTLDVGSMNLGYKIWLGEYLFRLYMIMVAAVASPTYPGNVKLPSSERVKSGVIVLDLYAMLHKPSHAFGQKLSSRCCLFCRPQPLLVNNFKRMTWSIRSNSSGLDPSPRNGSTGTTRLIRAIQAIQTKLGVKIRQLRRGFPMKLLFFLVGFYCATAYATVIGQTGDWDILSAAFAVVIVEGIGALMYKASIPFVKKTRNLITMFNYWKAGLSMVNIGQELQWWSNIVSFSEQREAREKKLLKNAPVPEQWQLMGSGAAETQASKIFAGLSFPNDIYGRPTKSFNGDWRMRISSAKVLVEQLTLSLLDKAPDNLDFRPVLRLEEYICRWKRKKLVCHMFGITLTPLALRSRIFVIFIRLLWGRIADFLFLFLGKKSKFTWSLGKRKLMVSRNSISRSRCSDGSFSNIRRGPGSGLWKLKFKNIGLLIPKVG</sequence>
<dbReference type="PANTHER" id="PTHR33787:SF3">
    <property type="entry name" value="YCF20-LIKE PROTEIN"/>
    <property type="match status" value="1"/>
</dbReference>
<reference evidence="3 4" key="1">
    <citation type="submission" date="2018-10" db="EMBL/GenBank/DDBJ databases">
        <title>A high-quality apple genome assembly.</title>
        <authorList>
            <person name="Hu J."/>
        </authorList>
    </citation>
    <scope>NUCLEOTIDE SEQUENCE [LARGE SCALE GENOMIC DNA]</scope>
    <source>
        <strain evidence="4">cv. HFTH1</strain>
        <tissue evidence="3">Young leaf</tissue>
    </source>
</reference>
<proteinExistence type="inferred from homology"/>
<dbReference type="Gene3D" id="3.40.50.300">
    <property type="entry name" value="P-loop containing nucleotide triphosphate hydrolases"/>
    <property type="match status" value="1"/>
</dbReference>
<dbReference type="AlphaFoldDB" id="A0A498JCN2"/>
<gene>
    <name evidence="3" type="ORF">DVH24_014074</name>
</gene>
<keyword evidence="2" id="KW-1133">Transmembrane helix</keyword>
<dbReference type="Pfam" id="PF04483">
    <property type="entry name" value="DUF565"/>
    <property type="match status" value="1"/>
</dbReference>
<organism evidence="3 4">
    <name type="scientific">Malus domestica</name>
    <name type="common">Apple</name>
    <name type="synonym">Pyrus malus</name>
    <dbReference type="NCBI Taxonomy" id="3750"/>
    <lineage>
        <taxon>Eukaryota</taxon>
        <taxon>Viridiplantae</taxon>
        <taxon>Streptophyta</taxon>
        <taxon>Embryophyta</taxon>
        <taxon>Tracheophyta</taxon>
        <taxon>Spermatophyta</taxon>
        <taxon>Magnoliopsida</taxon>
        <taxon>eudicotyledons</taxon>
        <taxon>Gunneridae</taxon>
        <taxon>Pentapetalae</taxon>
        <taxon>rosids</taxon>
        <taxon>fabids</taxon>
        <taxon>Rosales</taxon>
        <taxon>Rosaceae</taxon>
        <taxon>Amygdaloideae</taxon>
        <taxon>Maleae</taxon>
        <taxon>Malus</taxon>
    </lineage>
</organism>
<keyword evidence="4" id="KW-1185">Reference proteome</keyword>
<name>A0A498JCN2_MALDO</name>
<evidence type="ECO:0000313" key="4">
    <source>
        <dbReference type="Proteomes" id="UP000290289"/>
    </source>
</evidence>